<evidence type="ECO:0000256" key="2">
    <source>
        <dbReference type="ARBA" id="ARBA00022801"/>
    </source>
</evidence>
<dbReference type="SUPFAM" id="SSF53474">
    <property type="entry name" value="alpha/beta-Hydrolases"/>
    <property type="match status" value="1"/>
</dbReference>
<name>A0A1I3CGT7_9PLAN</name>
<dbReference type="PROSITE" id="PS01173">
    <property type="entry name" value="LIPASE_GDXG_HIS"/>
    <property type="match status" value="1"/>
</dbReference>
<dbReference type="OrthoDB" id="9815425at2"/>
<dbReference type="GO" id="GO:0016787">
    <property type="term" value="F:hydrolase activity"/>
    <property type="evidence" value="ECO:0007669"/>
    <property type="project" value="UniProtKB-KW"/>
</dbReference>
<protein>
    <submittedName>
        <fullName evidence="4">Acetyl esterase/lipase</fullName>
    </submittedName>
</protein>
<dbReference type="AlphaFoldDB" id="A0A1I3CGT7"/>
<dbReference type="STRING" id="1576369.SAMN05421753_102272"/>
<dbReference type="EMBL" id="FOQD01000002">
    <property type="protein sequence ID" value="SFH73576.1"/>
    <property type="molecule type" value="Genomic_DNA"/>
</dbReference>
<evidence type="ECO:0000313" key="4">
    <source>
        <dbReference type="EMBL" id="SFH73576.1"/>
    </source>
</evidence>
<sequence length="319" mass="35190">MSVPVQLEPAAERFLATVAQQSPPCEGQPEVERQRLEEIQQRAPINPQVEVEHRIIAAGPKRQLSMKIVRPRQSRALLPPILYLHGGAWVYGSFETHGRLVQELCLGAQAAVIFVDYNLSPESTHPTAAAESYAALTWIAENGRQNGLDPSKLTVAGDCVGGHLAASIALRSQQYSGPVIQRQLLFYPVLDPHCDSDSYCQFATGYGLRRDVMQRCWQLSLGNAVEQKTVSDFPLNCSMSQLRRMPPSLIITAEADVARDEGELYSVRLRAAGVPTTQVRFQGTLHDFLMLNPLAHSAATRGAMMLAMNWLREGFASRA</sequence>
<dbReference type="InterPro" id="IPR050300">
    <property type="entry name" value="GDXG_lipolytic_enzyme"/>
</dbReference>
<dbReference type="InterPro" id="IPR013094">
    <property type="entry name" value="AB_hydrolase_3"/>
</dbReference>
<dbReference type="RefSeq" id="WP_139228229.1">
    <property type="nucleotide sequence ID" value="NZ_FOQD01000002.1"/>
</dbReference>
<keyword evidence="5" id="KW-1185">Reference proteome</keyword>
<evidence type="ECO:0000313" key="5">
    <source>
        <dbReference type="Proteomes" id="UP000199518"/>
    </source>
</evidence>
<feature type="domain" description="Alpha/beta hydrolase fold-3" evidence="3">
    <location>
        <begin position="81"/>
        <end position="289"/>
    </location>
</feature>
<organism evidence="4 5">
    <name type="scientific">Planctomicrobium piriforme</name>
    <dbReference type="NCBI Taxonomy" id="1576369"/>
    <lineage>
        <taxon>Bacteria</taxon>
        <taxon>Pseudomonadati</taxon>
        <taxon>Planctomycetota</taxon>
        <taxon>Planctomycetia</taxon>
        <taxon>Planctomycetales</taxon>
        <taxon>Planctomycetaceae</taxon>
        <taxon>Planctomicrobium</taxon>
    </lineage>
</organism>
<dbReference type="Pfam" id="PF07859">
    <property type="entry name" value="Abhydrolase_3"/>
    <property type="match status" value="1"/>
</dbReference>
<dbReference type="InterPro" id="IPR029058">
    <property type="entry name" value="AB_hydrolase_fold"/>
</dbReference>
<dbReference type="Proteomes" id="UP000199518">
    <property type="component" value="Unassembled WGS sequence"/>
</dbReference>
<comment type="similarity">
    <text evidence="1">Belongs to the 'GDXG' lipolytic enzyme family.</text>
</comment>
<accession>A0A1I3CGT7</accession>
<reference evidence="5" key="1">
    <citation type="submission" date="2016-10" db="EMBL/GenBank/DDBJ databases">
        <authorList>
            <person name="Varghese N."/>
            <person name="Submissions S."/>
        </authorList>
    </citation>
    <scope>NUCLEOTIDE SEQUENCE [LARGE SCALE GENOMIC DNA]</scope>
    <source>
        <strain evidence="5">DSM 26348</strain>
    </source>
</reference>
<gene>
    <name evidence="4" type="ORF">SAMN05421753_102272</name>
</gene>
<dbReference type="InterPro" id="IPR002168">
    <property type="entry name" value="Lipase_GDXG_HIS_AS"/>
</dbReference>
<dbReference type="PANTHER" id="PTHR48081">
    <property type="entry name" value="AB HYDROLASE SUPERFAMILY PROTEIN C4A8.06C"/>
    <property type="match status" value="1"/>
</dbReference>
<proteinExistence type="inferred from homology"/>
<dbReference type="Gene3D" id="3.40.50.1820">
    <property type="entry name" value="alpha/beta hydrolase"/>
    <property type="match status" value="1"/>
</dbReference>
<dbReference type="PANTHER" id="PTHR48081:SF8">
    <property type="entry name" value="ALPHA_BETA HYDROLASE FOLD-3 DOMAIN-CONTAINING PROTEIN-RELATED"/>
    <property type="match status" value="1"/>
</dbReference>
<evidence type="ECO:0000256" key="1">
    <source>
        <dbReference type="ARBA" id="ARBA00010515"/>
    </source>
</evidence>
<keyword evidence="2" id="KW-0378">Hydrolase</keyword>
<evidence type="ECO:0000259" key="3">
    <source>
        <dbReference type="Pfam" id="PF07859"/>
    </source>
</evidence>